<dbReference type="AlphaFoldDB" id="A0A5B7DDW7"/>
<evidence type="ECO:0000313" key="2">
    <source>
        <dbReference type="EMBL" id="MPC19463.1"/>
    </source>
</evidence>
<sequence>MTPDTTITTDATGTGLNGGFVRLSRPYYPSGPLPPQPLERSLHWTSSPDFLQSYDLILSPPTTVVKERFLKLPTSELRIFLWESLRRVYVPATCQLILHVSSATRIIHKSVPLPFAGRCHLSVSKNLASRKRSQAAVKPLARRLLLPDGGVGTQEHEPRPRPSVSRNQ</sequence>
<gene>
    <name evidence="2" type="ORF">E2C01_012377</name>
</gene>
<dbReference type="EMBL" id="VSRR010000773">
    <property type="protein sequence ID" value="MPC19463.1"/>
    <property type="molecule type" value="Genomic_DNA"/>
</dbReference>
<protein>
    <submittedName>
        <fullName evidence="2">Uncharacterized protein</fullName>
    </submittedName>
</protein>
<dbReference type="Proteomes" id="UP000324222">
    <property type="component" value="Unassembled WGS sequence"/>
</dbReference>
<feature type="region of interest" description="Disordered" evidence="1">
    <location>
        <begin position="147"/>
        <end position="168"/>
    </location>
</feature>
<name>A0A5B7DDW7_PORTR</name>
<keyword evidence="3" id="KW-1185">Reference proteome</keyword>
<organism evidence="2 3">
    <name type="scientific">Portunus trituberculatus</name>
    <name type="common">Swimming crab</name>
    <name type="synonym">Neptunus trituberculatus</name>
    <dbReference type="NCBI Taxonomy" id="210409"/>
    <lineage>
        <taxon>Eukaryota</taxon>
        <taxon>Metazoa</taxon>
        <taxon>Ecdysozoa</taxon>
        <taxon>Arthropoda</taxon>
        <taxon>Crustacea</taxon>
        <taxon>Multicrustacea</taxon>
        <taxon>Malacostraca</taxon>
        <taxon>Eumalacostraca</taxon>
        <taxon>Eucarida</taxon>
        <taxon>Decapoda</taxon>
        <taxon>Pleocyemata</taxon>
        <taxon>Brachyura</taxon>
        <taxon>Eubrachyura</taxon>
        <taxon>Portunoidea</taxon>
        <taxon>Portunidae</taxon>
        <taxon>Portuninae</taxon>
        <taxon>Portunus</taxon>
    </lineage>
</organism>
<accession>A0A5B7DDW7</accession>
<comment type="caution">
    <text evidence="2">The sequence shown here is derived from an EMBL/GenBank/DDBJ whole genome shotgun (WGS) entry which is preliminary data.</text>
</comment>
<reference evidence="2 3" key="1">
    <citation type="submission" date="2019-05" db="EMBL/GenBank/DDBJ databases">
        <title>Another draft genome of Portunus trituberculatus and its Hox gene families provides insights of decapod evolution.</title>
        <authorList>
            <person name="Jeong J.-H."/>
            <person name="Song I."/>
            <person name="Kim S."/>
            <person name="Choi T."/>
            <person name="Kim D."/>
            <person name="Ryu S."/>
            <person name="Kim W."/>
        </authorList>
    </citation>
    <scope>NUCLEOTIDE SEQUENCE [LARGE SCALE GENOMIC DNA]</scope>
    <source>
        <tissue evidence="2">Muscle</tissue>
    </source>
</reference>
<evidence type="ECO:0000256" key="1">
    <source>
        <dbReference type="SAM" id="MobiDB-lite"/>
    </source>
</evidence>
<evidence type="ECO:0000313" key="3">
    <source>
        <dbReference type="Proteomes" id="UP000324222"/>
    </source>
</evidence>
<proteinExistence type="predicted"/>